<dbReference type="Gene3D" id="3.90.550.10">
    <property type="entry name" value="Spore Coat Polysaccharide Biosynthesis Protein SpsA, Chain A"/>
    <property type="match status" value="1"/>
</dbReference>
<evidence type="ECO:0000256" key="1">
    <source>
        <dbReference type="ARBA" id="ARBA00010401"/>
    </source>
</evidence>
<evidence type="ECO:0000256" key="5">
    <source>
        <dbReference type="PIRNR" id="PIRNR000806"/>
    </source>
</evidence>
<dbReference type="Gene3D" id="2.160.10.10">
    <property type="entry name" value="Hexapeptide repeat proteins"/>
    <property type="match status" value="1"/>
</dbReference>
<name>A0ABR2KPZ3_9EUKA</name>
<comment type="catalytic activity">
    <reaction evidence="5">
        <text>alpha-D-glucose 1-phosphate + UTP + H(+) = UDP-alpha-D-glucose + diphosphate</text>
        <dbReference type="Rhea" id="RHEA:19889"/>
        <dbReference type="ChEBI" id="CHEBI:15378"/>
        <dbReference type="ChEBI" id="CHEBI:33019"/>
        <dbReference type="ChEBI" id="CHEBI:46398"/>
        <dbReference type="ChEBI" id="CHEBI:58601"/>
        <dbReference type="ChEBI" id="CHEBI:58885"/>
        <dbReference type="EC" id="2.7.7.9"/>
    </reaction>
</comment>
<sequence length="471" mass="53175">MTTVKELMEKDPEAAVAKFSKDCERLKLSPGANDKLISMFKAAFLPGASKRIEIDWAKVHPLTDEEMFPYDKLPEPANPAELLNQVIYVKLNGGLGTSMGCTCPKCLVVCNNGSTFFDIVCDQLKYLNKTYNVNIPLVLMHSFYTDDLMKPILANLKDLEVHTFLQNKFPRIYEDTWEPVPDSPDCPNSMWNPPGHADVYHCLRDSGLLDKFIAQGKKYMMVSNIDNLGSRIDLKVLNKVVSENIPYACETVDKTPEEWKGGMPINYEGHKKLLETAQVPPDHMEDYIKIHYFHANNLWINLHELKKALDNDTLITDVMKNHKVYQGKPIIQLESASGSAVQSFPNAIAIKVPRPRFIPVKLCNELVIIRADLYVRHENSEFLINEKRTVPGLPAIKFSKEFQYVSDIDKRVPHPPSIYNLVSLDVEGDVYFGKNVSIEGKVVIKAPAGEKFVIPDGKHLKDCTITSASQL</sequence>
<evidence type="ECO:0000313" key="6">
    <source>
        <dbReference type="EMBL" id="KAK8892055.1"/>
    </source>
</evidence>
<protein>
    <recommendedName>
        <fullName evidence="2 5">UTP--glucose-1-phosphate uridylyltransferase</fullName>
        <ecNumber evidence="2 5">2.7.7.9</ecNumber>
    </recommendedName>
</protein>
<keyword evidence="7" id="KW-1185">Reference proteome</keyword>
<evidence type="ECO:0000313" key="7">
    <source>
        <dbReference type="Proteomes" id="UP001470230"/>
    </source>
</evidence>
<dbReference type="InterPro" id="IPR016267">
    <property type="entry name" value="UDPGP_trans"/>
</dbReference>
<reference evidence="6 7" key="1">
    <citation type="submission" date="2024-04" db="EMBL/GenBank/DDBJ databases">
        <title>Tritrichomonas musculus Genome.</title>
        <authorList>
            <person name="Alves-Ferreira E."/>
            <person name="Grigg M."/>
            <person name="Lorenzi H."/>
            <person name="Galac M."/>
        </authorList>
    </citation>
    <scope>NUCLEOTIDE SEQUENCE [LARGE SCALE GENOMIC DNA]</scope>
    <source>
        <strain evidence="6 7">EAF2021</strain>
    </source>
</reference>
<keyword evidence="4 5" id="KW-0548">Nucleotidyltransferase</keyword>
<dbReference type="PIRSF" id="PIRSF000806">
    <property type="entry name" value="UDPGP"/>
    <property type="match status" value="1"/>
</dbReference>
<evidence type="ECO:0000256" key="3">
    <source>
        <dbReference type="ARBA" id="ARBA00022679"/>
    </source>
</evidence>
<organism evidence="6 7">
    <name type="scientific">Tritrichomonas musculus</name>
    <dbReference type="NCBI Taxonomy" id="1915356"/>
    <lineage>
        <taxon>Eukaryota</taxon>
        <taxon>Metamonada</taxon>
        <taxon>Parabasalia</taxon>
        <taxon>Tritrichomonadida</taxon>
        <taxon>Tritrichomonadidae</taxon>
        <taxon>Tritrichomonas</taxon>
    </lineage>
</organism>
<comment type="similarity">
    <text evidence="1 5">Belongs to the UDPGP type 1 family.</text>
</comment>
<dbReference type="PANTHER" id="PTHR43511">
    <property type="match status" value="1"/>
</dbReference>
<accession>A0ABR2KPZ3</accession>
<dbReference type="Pfam" id="PF01704">
    <property type="entry name" value="UDPGP"/>
    <property type="match status" value="1"/>
</dbReference>
<dbReference type="SUPFAM" id="SSF53448">
    <property type="entry name" value="Nucleotide-diphospho-sugar transferases"/>
    <property type="match status" value="1"/>
</dbReference>
<evidence type="ECO:0000256" key="2">
    <source>
        <dbReference type="ARBA" id="ARBA00012415"/>
    </source>
</evidence>
<evidence type="ECO:0000256" key="4">
    <source>
        <dbReference type="ARBA" id="ARBA00022695"/>
    </source>
</evidence>
<dbReference type="InterPro" id="IPR029044">
    <property type="entry name" value="Nucleotide-diphossugar_trans"/>
</dbReference>
<dbReference type="EMBL" id="JAPFFF010000004">
    <property type="protein sequence ID" value="KAK8892055.1"/>
    <property type="molecule type" value="Genomic_DNA"/>
</dbReference>
<keyword evidence="3 5" id="KW-0808">Transferase</keyword>
<dbReference type="EC" id="2.7.7.9" evidence="2 5"/>
<gene>
    <name evidence="6" type="ORF">M9Y10_029277</name>
</gene>
<dbReference type="InterPro" id="IPR002618">
    <property type="entry name" value="UDPGP_fam"/>
</dbReference>
<comment type="caution">
    <text evidence="6">The sequence shown here is derived from an EMBL/GenBank/DDBJ whole genome shotgun (WGS) entry which is preliminary data.</text>
</comment>
<dbReference type="GO" id="GO:0016779">
    <property type="term" value="F:nucleotidyltransferase activity"/>
    <property type="evidence" value="ECO:0007669"/>
    <property type="project" value="UniProtKB-KW"/>
</dbReference>
<dbReference type="Proteomes" id="UP001470230">
    <property type="component" value="Unassembled WGS sequence"/>
</dbReference>
<proteinExistence type="inferred from homology"/>